<evidence type="ECO:0000259" key="3">
    <source>
        <dbReference type="Pfam" id="PF25876"/>
    </source>
</evidence>
<comment type="similarity">
    <text evidence="1">Belongs to the membrane fusion protein (MFP) (TC 8.A.1) family.</text>
</comment>
<feature type="domain" description="Multidrug resistance protein MdtA-like C-terminal permuted SH3" evidence="5">
    <location>
        <begin position="301"/>
        <end position="359"/>
    </location>
</feature>
<organism evidence="6 7">
    <name type="scientific">Candidatus Contendobacter odensis Run_B_J11</name>
    <dbReference type="NCBI Taxonomy" id="1400861"/>
    <lineage>
        <taxon>Bacteria</taxon>
        <taxon>Pseudomonadati</taxon>
        <taxon>Pseudomonadota</taxon>
        <taxon>Gammaproteobacteria</taxon>
        <taxon>Candidatus Competibacteraceae</taxon>
        <taxon>Candidatus Contendibacter</taxon>
    </lineage>
</organism>
<dbReference type="InterPro" id="IPR058792">
    <property type="entry name" value="Beta-barrel_RND_2"/>
</dbReference>
<evidence type="ECO:0000259" key="4">
    <source>
        <dbReference type="Pfam" id="PF25954"/>
    </source>
</evidence>
<reference evidence="6 7" key="1">
    <citation type="journal article" date="2014" name="ISME J.">
        <title>Candidatus Competibacter-lineage genomes retrieved from metagenomes reveal functional metabolic diversity.</title>
        <authorList>
            <person name="McIlroy S.J."/>
            <person name="Albertsen M."/>
            <person name="Andresen E.K."/>
            <person name="Saunders A.M."/>
            <person name="Kristiansen R."/>
            <person name="Stokholm-Bjerregaard M."/>
            <person name="Nielsen K.L."/>
            <person name="Nielsen P.H."/>
        </authorList>
    </citation>
    <scope>NUCLEOTIDE SEQUENCE [LARGE SCALE GENOMIC DNA]</scope>
    <source>
        <strain evidence="6 7">Run_B_J11</strain>
    </source>
</reference>
<dbReference type="GO" id="GO:0015562">
    <property type="term" value="F:efflux transmembrane transporter activity"/>
    <property type="evidence" value="ECO:0007669"/>
    <property type="project" value="TreeGrafter"/>
</dbReference>
<dbReference type="InterPro" id="IPR006143">
    <property type="entry name" value="RND_pump_MFP"/>
</dbReference>
<dbReference type="PANTHER" id="PTHR30469:SF38">
    <property type="entry name" value="HLYD FAMILY SECRETION PROTEIN"/>
    <property type="match status" value="1"/>
</dbReference>
<dbReference type="InterPro" id="IPR058627">
    <property type="entry name" value="MdtA-like_C"/>
</dbReference>
<dbReference type="NCBIfam" id="TIGR01730">
    <property type="entry name" value="RND_mfp"/>
    <property type="match status" value="1"/>
</dbReference>
<dbReference type="EMBL" id="CBTK010000281">
    <property type="protein sequence ID" value="CDH46887.1"/>
    <property type="molecule type" value="Genomic_DNA"/>
</dbReference>
<proteinExistence type="inferred from homology"/>
<evidence type="ECO:0000256" key="1">
    <source>
        <dbReference type="ARBA" id="ARBA00009477"/>
    </source>
</evidence>
<dbReference type="SUPFAM" id="SSF111369">
    <property type="entry name" value="HlyD-like secretion proteins"/>
    <property type="match status" value="1"/>
</dbReference>
<evidence type="ECO:0000313" key="7">
    <source>
        <dbReference type="Proteomes" id="UP000019184"/>
    </source>
</evidence>
<accession>A0A7U7GEJ9</accession>
<dbReference type="RefSeq" id="WP_051498000.1">
    <property type="nucleotide sequence ID" value="NZ_CBTK010000281.1"/>
</dbReference>
<dbReference type="InterPro" id="IPR058624">
    <property type="entry name" value="MdtA-like_HH"/>
</dbReference>
<dbReference type="Gene3D" id="1.10.287.470">
    <property type="entry name" value="Helix hairpin bin"/>
    <property type="match status" value="1"/>
</dbReference>
<feature type="domain" description="CusB-like beta-barrel" evidence="4">
    <location>
        <begin position="222"/>
        <end position="291"/>
    </location>
</feature>
<dbReference type="Pfam" id="PF25876">
    <property type="entry name" value="HH_MFP_RND"/>
    <property type="match status" value="1"/>
</dbReference>
<feature type="coiled-coil region" evidence="2">
    <location>
        <begin position="113"/>
        <end position="178"/>
    </location>
</feature>
<comment type="caution">
    <text evidence="6">The sequence shown here is derived from an EMBL/GenBank/DDBJ whole genome shotgun (WGS) entry which is preliminary data.</text>
</comment>
<dbReference type="Gene3D" id="2.40.50.100">
    <property type="match status" value="1"/>
</dbReference>
<keyword evidence="2" id="KW-0175">Coiled coil</keyword>
<dbReference type="PANTHER" id="PTHR30469">
    <property type="entry name" value="MULTIDRUG RESISTANCE PROTEIN MDTA"/>
    <property type="match status" value="1"/>
</dbReference>
<dbReference type="Pfam" id="PF25954">
    <property type="entry name" value="Beta-barrel_RND_2"/>
    <property type="match status" value="1"/>
</dbReference>
<dbReference type="AlphaFoldDB" id="A0A7U7GEJ9"/>
<sequence>MVDGSTLAKAVRGTLDARTAWLSALMILALLTACKPVEEPEPEPIRPVRVTTVESREGGETASLTGQVEAREEVNLSFRVGGRMIERSVNVGDRVRAGQVVARLESETPRNALRSARAELTAVRARLVEAQNNFERQRPLMDRGFITRTMFDQAEQAYRTARAQVDSVQAQVNIAETQLGYADLISDSSGTVTARRAEPGEVVAAGQPIVQLAREGGRDAVFDVPARIIETAPANAEVVVVLSSDPKVRTTGRVREVAPQADPVTRTFKVRIGLNDPPAAMRLGSTVTGSVQLGAGSGIEIPASALTTANQRPAVWVLDPASNTVSLRNIEILRYGLAQVAVAEGLQPGDIVVTAGVQTLRPGQQVRLLGTQP</sequence>
<protein>
    <submittedName>
        <fullName evidence="6">Efflux transporter, RND family, MFP subunit</fullName>
    </submittedName>
</protein>
<evidence type="ECO:0000313" key="6">
    <source>
        <dbReference type="EMBL" id="CDH46887.1"/>
    </source>
</evidence>
<dbReference type="GO" id="GO:1990281">
    <property type="term" value="C:efflux pump complex"/>
    <property type="evidence" value="ECO:0007669"/>
    <property type="project" value="TreeGrafter"/>
</dbReference>
<name>A0A7U7GEJ9_9GAMM</name>
<feature type="domain" description="Multidrug resistance protein MdtA-like alpha-helical hairpin" evidence="3">
    <location>
        <begin position="113"/>
        <end position="182"/>
    </location>
</feature>
<keyword evidence="7" id="KW-1185">Reference proteome</keyword>
<evidence type="ECO:0000259" key="5">
    <source>
        <dbReference type="Pfam" id="PF25967"/>
    </source>
</evidence>
<evidence type="ECO:0000256" key="2">
    <source>
        <dbReference type="SAM" id="Coils"/>
    </source>
</evidence>
<dbReference type="Pfam" id="PF25967">
    <property type="entry name" value="RND-MFP_C"/>
    <property type="match status" value="1"/>
</dbReference>
<dbReference type="Gene3D" id="2.40.30.170">
    <property type="match status" value="1"/>
</dbReference>
<gene>
    <name evidence="6" type="ORF">BN874_640005</name>
</gene>
<dbReference type="Proteomes" id="UP000019184">
    <property type="component" value="Unassembled WGS sequence"/>
</dbReference>
<dbReference type="Gene3D" id="2.40.420.20">
    <property type="match status" value="1"/>
</dbReference>